<dbReference type="GO" id="GO:0005840">
    <property type="term" value="C:ribosome"/>
    <property type="evidence" value="ECO:0007669"/>
    <property type="project" value="UniProtKB-KW"/>
</dbReference>
<accession>A0A225D9P1</accession>
<dbReference type="InterPro" id="IPR047863">
    <property type="entry name" value="Ribosomal_uS8_CS"/>
</dbReference>
<organism evidence="8 9">
    <name type="scientific">Fimbriiglobus ruber</name>
    <dbReference type="NCBI Taxonomy" id="1908690"/>
    <lineage>
        <taxon>Bacteria</taxon>
        <taxon>Pseudomonadati</taxon>
        <taxon>Planctomycetota</taxon>
        <taxon>Planctomycetia</taxon>
        <taxon>Gemmatales</taxon>
        <taxon>Gemmataceae</taxon>
        <taxon>Fimbriiglobus</taxon>
    </lineage>
</organism>
<keyword evidence="2 6" id="KW-0689">Ribosomal protein</keyword>
<comment type="function">
    <text evidence="6">One of the primary rRNA binding proteins, it binds directly to 16S rRNA central domain where it helps coordinate assembly of the platform of the 30S subunit.</text>
</comment>
<dbReference type="GO" id="GO:0005737">
    <property type="term" value="C:cytoplasm"/>
    <property type="evidence" value="ECO:0007669"/>
    <property type="project" value="UniProtKB-ARBA"/>
</dbReference>
<sequence>MMTDPIADMLTRIRNASNVERPHVEMPATKVKVAIAKVLVEEGFVLGYQTGKYVTNDEGVKSFEEATDLGLPHILLIVHLKYGPDGEKVIRNITRYSKPGRRVYQGYKEVRRVLDGLGIAILSTSRGVLSDRQAKKAKVGGEILATVW</sequence>
<evidence type="ECO:0000256" key="6">
    <source>
        <dbReference type="HAMAP-Rule" id="MF_01302"/>
    </source>
</evidence>
<comment type="similarity">
    <text evidence="1 6 7">Belongs to the universal ribosomal protein uS8 family.</text>
</comment>
<dbReference type="Proteomes" id="UP000214646">
    <property type="component" value="Unassembled WGS sequence"/>
</dbReference>
<dbReference type="InterPro" id="IPR000630">
    <property type="entry name" value="Ribosomal_uS8"/>
</dbReference>
<dbReference type="GO" id="GO:0003735">
    <property type="term" value="F:structural constituent of ribosome"/>
    <property type="evidence" value="ECO:0007669"/>
    <property type="project" value="InterPro"/>
</dbReference>
<evidence type="ECO:0000313" key="8">
    <source>
        <dbReference type="EMBL" id="OWK36384.1"/>
    </source>
</evidence>
<dbReference type="PROSITE" id="PS00053">
    <property type="entry name" value="RIBOSOMAL_S8"/>
    <property type="match status" value="1"/>
</dbReference>
<keyword evidence="6" id="KW-0699">rRNA-binding</keyword>
<proteinExistence type="inferred from homology"/>
<dbReference type="FunFam" id="3.30.1490.10:FF:000001">
    <property type="entry name" value="30S ribosomal protein S8"/>
    <property type="match status" value="1"/>
</dbReference>
<dbReference type="GO" id="GO:1990904">
    <property type="term" value="C:ribonucleoprotein complex"/>
    <property type="evidence" value="ECO:0007669"/>
    <property type="project" value="UniProtKB-KW"/>
</dbReference>
<dbReference type="OrthoDB" id="9802617at2"/>
<dbReference type="SUPFAM" id="SSF56047">
    <property type="entry name" value="Ribosomal protein S8"/>
    <property type="match status" value="1"/>
</dbReference>
<gene>
    <name evidence="6" type="primary">rpsH</name>
    <name evidence="8" type="ORF">FRUB_08947</name>
</gene>
<evidence type="ECO:0000256" key="2">
    <source>
        <dbReference type="ARBA" id="ARBA00022980"/>
    </source>
</evidence>
<keyword evidence="6" id="KW-0694">RNA-binding</keyword>
<dbReference type="PANTHER" id="PTHR11758">
    <property type="entry name" value="40S RIBOSOMAL PROTEIN S15A"/>
    <property type="match status" value="1"/>
</dbReference>
<dbReference type="InterPro" id="IPR035987">
    <property type="entry name" value="Ribosomal_uS8_sf"/>
</dbReference>
<dbReference type="Gene3D" id="3.30.1490.10">
    <property type="match status" value="1"/>
</dbReference>
<evidence type="ECO:0000256" key="3">
    <source>
        <dbReference type="ARBA" id="ARBA00023274"/>
    </source>
</evidence>
<name>A0A225D9P1_9BACT</name>
<dbReference type="Pfam" id="PF00410">
    <property type="entry name" value="Ribosomal_S8"/>
    <property type="match status" value="1"/>
</dbReference>
<keyword evidence="9" id="KW-1185">Reference proteome</keyword>
<comment type="caution">
    <text evidence="8">The sequence shown here is derived from an EMBL/GenBank/DDBJ whole genome shotgun (WGS) entry which is preliminary data.</text>
</comment>
<keyword evidence="3 6" id="KW-0687">Ribonucleoprotein</keyword>
<dbReference type="HAMAP" id="MF_01302_B">
    <property type="entry name" value="Ribosomal_uS8_B"/>
    <property type="match status" value="1"/>
</dbReference>
<evidence type="ECO:0000256" key="7">
    <source>
        <dbReference type="RuleBase" id="RU003660"/>
    </source>
</evidence>
<dbReference type="GO" id="GO:0019843">
    <property type="term" value="F:rRNA binding"/>
    <property type="evidence" value="ECO:0007669"/>
    <property type="project" value="UniProtKB-UniRule"/>
</dbReference>
<dbReference type="RefSeq" id="WP_088259395.1">
    <property type="nucleotide sequence ID" value="NZ_NIDE01000017.1"/>
</dbReference>
<dbReference type="GO" id="GO:0006412">
    <property type="term" value="P:translation"/>
    <property type="evidence" value="ECO:0007669"/>
    <property type="project" value="UniProtKB-UniRule"/>
</dbReference>
<protein>
    <recommendedName>
        <fullName evidence="4 6">Small ribosomal subunit protein uS8</fullName>
    </recommendedName>
</protein>
<evidence type="ECO:0000256" key="1">
    <source>
        <dbReference type="ARBA" id="ARBA00006471"/>
    </source>
</evidence>
<dbReference type="NCBIfam" id="NF001109">
    <property type="entry name" value="PRK00136.1"/>
    <property type="match status" value="1"/>
</dbReference>
<evidence type="ECO:0000256" key="5">
    <source>
        <dbReference type="ARBA" id="ARBA00046740"/>
    </source>
</evidence>
<comment type="subunit">
    <text evidence="5 6">Part of the 30S ribosomal subunit. Contacts proteins S5 and S12.</text>
</comment>
<dbReference type="EMBL" id="NIDE01000017">
    <property type="protein sequence ID" value="OWK36384.1"/>
    <property type="molecule type" value="Genomic_DNA"/>
</dbReference>
<dbReference type="Gene3D" id="3.30.1370.30">
    <property type="match status" value="1"/>
</dbReference>
<reference evidence="9" key="1">
    <citation type="submission" date="2017-06" db="EMBL/GenBank/DDBJ databases">
        <title>Genome analysis of Fimbriiglobus ruber SP5, the first member of the order Planctomycetales with confirmed chitinolytic capability.</title>
        <authorList>
            <person name="Ravin N.V."/>
            <person name="Rakitin A.L."/>
            <person name="Ivanova A.A."/>
            <person name="Beletsky A.V."/>
            <person name="Kulichevskaya I.S."/>
            <person name="Mardanov A.V."/>
            <person name="Dedysh S.N."/>
        </authorList>
    </citation>
    <scope>NUCLEOTIDE SEQUENCE [LARGE SCALE GENOMIC DNA]</scope>
    <source>
        <strain evidence="9">SP5</strain>
    </source>
</reference>
<evidence type="ECO:0000313" key="9">
    <source>
        <dbReference type="Proteomes" id="UP000214646"/>
    </source>
</evidence>
<dbReference type="AlphaFoldDB" id="A0A225D9P1"/>
<evidence type="ECO:0000256" key="4">
    <source>
        <dbReference type="ARBA" id="ARBA00035258"/>
    </source>
</evidence>